<dbReference type="PANTHER" id="PTHR43135:SF3">
    <property type="entry name" value="ALPHA-D-RIBOSE 1-METHYLPHOSPHONATE 5-TRIPHOSPHATE DIPHOSPHATASE"/>
    <property type="match status" value="1"/>
</dbReference>
<dbReference type="GO" id="GO:0016811">
    <property type="term" value="F:hydrolase activity, acting on carbon-nitrogen (but not peptide) bonds, in linear amides"/>
    <property type="evidence" value="ECO:0007669"/>
    <property type="project" value="InterPro"/>
</dbReference>
<feature type="region of interest" description="Disordered" evidence="1">
    <location>
        <begin position="1"/>
        <end position="118"/>
    </location>
</feature>
<dbReference type="InterPro" id="IPR023100">
    <property type="entry name" value="D-aminoacylase_insert_dom_sf"/>
</dbReference>
<dbReference type="Pfam" id="PF07969">
    <property type="entry name" value="Amidohydro_3"/>
    <property type="match status" value="1"/>
</dbReference>
<dbReference type="SUPFAM" id="SSF51556">
    <property type="entry name" value="Metallo-dependent hydrolases"/>
    <property type="match status" value="1"/>
</dbReference>
<evidence type="ECO:0000313" key="3">
    <source>
        <dbReference type="EMBL" id="GGI91044.1"/>
    </source>
</evidence>
<dbReference type="EMBL" id="BMMT01000010">
    <property type="protein sequence ID" value="GGI91044.1"/>
    <property type="molecule type" value="Genomic_DNA"/>
</dbReference>
<dbReference type="PANTHER" id="PTHR43135">
    <property type="entry name" value="ALPHA-D-RIBOSE 1-METHYLPHOSPHONATE 5-TRIPHOSPHATE DIPHOSPHATASE"/>
    <property type="match status" value="1"/>
</dbReference>
<reference evidence="3 4" key="1">
    <citation type="journal article" date="2014" name="Int. J. Syst. Evol. Microbiol.">
        <title>Complete genome sequence of Corynebacterium casei LMG S-19264T (=DSM 44701T), isolated from a smear-ripened cheese.</title>
        <authorList>
            <consortium name="US DOE Joint Genome Institute (JGI-PGF)"/>
            <person name="Walter F."/>
            <person name="Albersmeier A."/>
            <person name="Kalinowski J."/>
            <person name="Ruckert C."/>
        </authorList>
    </citation>
    <scope>NUCLEOTIDE SEQUENCE [LARGE SCALE GENOMIC DNA]</scope>
    <source>
        <strain evidence="3 4">CGMCC 4.7206</strain>
    </source>
</reference>
<comment type="caution">
    <text evidence="3">The sequence shown here is derived from an EMBL/GenBank/DDBJ whole genome shotgun (WGS) entry which is preliminary data.</text>
</comment>
<feature type="compositionally biased region" description="Low complexity" evidence="1">
    <location>
        <begin position="98"/>
        <end position="118"/>
    </location>
</feature>
<dbReference type="Gene3D" id="3.20.20.140">
    <property type="entry name" value="Metal-dependent hydrolases"/>
    <property type="match status" value="1"/>
</dbReference>
<dbReference type="Gene3D" id="3.30.1490.130">
    <property type="entry name" value="D-aminoacylase. Domain 3"/>
    <property type="match status" value="1"/>
</dbReference>
<dbReference type="AlphaFoldDB" id="A0A917JY61"/>
<dbReference type="InterPro" id="IPR011059">
    <property type="entry name" value="Metal-dep_hydrolase_composite"/>
</dbReference>
<feature type="domain" description="Amidohydrolase 3" evidence="2">
    <location>
        <begin position="164"/>
        <end position="608"/>
    </location>
</feature>
<dbReference type="InterPro" id="IPR013108">
    <property type="entry name" value="Amidohydro_3"/>
</dbReference>
<dbReference type="InterPro" id="IPR051781">
    <property type="entry name" value="Metallo-dep_Hydrolase"/>
</dbReference>
<dbReference type="Gene3D" id="2.30.40.10">
    <property type="entry name" value="Urease, subunit C, domain 1"/>
    <property type="match status" value="1"/>
</dbReference>
<sequence length="629" mass="67554">MERSDPTRHPRRILWLGTVPSAALLRRDTQGLAPPTPHHPRRPRPADLTHRHPRRCGPTAPPPHRGHRTAPATTTHASRTSTSTTPRDRTSDPLWTHPASSAGSASTGTPGRTPPMTSTELLTGALLADGTGTPLRPADVLLTGDRITAVEPPGTLTTDAPHRDLTGLVLAPGFIDAHSHADNAPLLPTDDTTKILQGVTTEIVGNCGFSLAPRSTTHADTLDTFLQRLFPPLDATWNSVHDLFATTDAAGYVTNQCPLIGHGTLRIAATGMTDAAPDDDALRTMRTALEEGMAAGAFGLSTGLIYPPAVYSTTDELLALAEVLGGTGRYVTHLRDEGDHLLDAIDEALRIGATAGRTHLSHLKVTQPHNWGRMSTALDRIHQALDDGHDVTQDVYPYTASSTMLTATLPSSYLVGTTDEILTRLTSHRTELAEALDNTRWDRILIASTASHRHEGRTLAELAQANGRAPVDELIDILADERLRASMISFSMHEDDLRLAMADPRTAIGSDGLPPGTGGKPHPRLTGTFPRVLGRYCRELRLLSLPEAVRRMTDLPARIFGVPDRGRIAPGLVADLVAIDPDAVIDVGDYQDPLRPPIGIAWVCQAGRTVVDAGRYMGPRTGRRLTPAS</sequence>
<gene>
    <name evidence="3" type="ORF">GCM10011581_30080</name>
</gene>
<evidence type="ECO:0000259" key="2">
    <source>
        <dbReference type="Pfam" id="PF07969"/>
    </source>
</evidence>
<proteinExistence type="predicted"/>
<evidence type="ECO:0000313" key="4">
    <source>
        <dbReference type="Proteomes" id="UP000597989"/>
    </source>
</evidence>
<feature type="compositionally biased region" description="Low complexity" evidence="1">
    <location>
        <begin position="69"/>
        <end position="85"/>
    </location>
</feature>
<dbReference type="SUPFAM" id="SSF51338">
    <property type="entry name" value="Composite domain of metallo-dependent hydrolases"/>
    <property type="match status" value="1"/>
</dbReference>
<dbReference type="Proteomes" id="UP000597989">
    <property type="component" value="Unassembled WGS sequence"/>
</dbReference>
<name>A0A917JY61_9PSEU</name>
<dbReference type="CDD" id="cd01297">
    <property type="entry name" value="D-aminoacylase"/>
    <property type="match status" value="1"/>
</dbReference>
<evidence type="ECO:0000256" key="1">
    <source>
        <dbReference type="SAM" id="MobiDB-lite"/>
    </source>
</evidence>
<organism evidence="3 4">
    <name type="scientific">Saccharopolyspora thermophila</name>
    <dbReference type="NCBI Taxonomy" id="89367"/>
    <lineage>
        <taxon>Bacteria</taxon>
        <taxon>Bacillati</taxon>
        <taxon>Actinomycetota</taxon>
        <taxon>Actinomycetes</taxon>
        <taxon>Pseudonocardiales</taxon>
        <taxon>Pseudonocardiaceae</taxon>
        <taxon>Saccharopolyspora</taxon>
    </lineage>
</organism>
<dbReference type="InterPro" id="IPR032466">
    <property type="entry name" value="Metal_Hydrolase"/>
</dbReference>
<protein>
    <submittedName>
        <fullName evidence="3">Aminoacylase</fullName>
    </submittedName>
</protein>
<accession>A0A917JY61</accession>